<protein>
    <submittedName>
        <fullName evidence="1">Uncharacterized protein</fullName>
    </submittedName>
</protein>
<gene>
    <name evidence="1" type="ORF">S01H1_01617</name>
</gene>
<dbReference type="EMBL" id="BARS01000716">
    <property type="protein sequence ID" value="GAF81561.1"/>
    <property type="molecule type" value="Genomic_DNA"/>
</dbReference>
<proteinExistence type="predicted"/>
<organism evidence="1">
    <name type="scientific">marine sediment metagenome</name>
    <dbReference type="NCBI Taxonomy" id="412755"/>
    <lineage>
        <taxon>unclassified sequences</taxon>
        <taxon>metagenomes</taxon>
        <taxon>ecological metagenomes</taxon>
    </lineage>
</organism>
<evidence type="ECO:0000313" key="1">
    <source>
        <dbReference type="EMBL" id="GAF81561.1"/>
    </source>
</evidence>
<reference evidence="1" key="1">
    <citation type="journal article" date="2014" name="Front. Microbiol.">
        <title>High frequency of phylogenetically diverse reductive dehalogenase-homologous genes in deep subseafloor sedimentary metagenomes.</title>
        <authorList>
            <person name="Kawai M."/>
            <person name="Futagami T."/>
            <person name="Toyoda A."/>
            <person name="Takaki Y."/>
            <person name="Nishi S."/>
            <person name="Hori S."/>
            <person name="Arai W."/>
            <person name="Tsubouchi T."/>
            <person name="Morono Y."/>
            <person name="Uchiyama I."/>
            <person name="Ito T."/>
            <person name="Fujiyama A."/>
            <person name="Inagaki F."/>
            <person name="Takami H."/>
        </authorList>
    </citation>
    <scope>NUCLEOTIDE SEQUENCE</scope>
    <source>
        <strain evidence="1">Expedition CK06-06</strain>
    </source>
</reference>
<accession>X0T2K3</accession>
<dbReference type="AlphaFoldDB" id="X0T2K3"/>
<name>X0T2K3_9ZZZZ</name>
<sequence>MIFTPLRLVLAAVGAITGVVTLVVVLIALAAFVGSPGECDSGEREVVISSALAQQFQDKLDDLDEQLDAGQAISFTLDESEATSRGREFLDEKNAPIDDLKVCFNGERVSASGKLSAVLGLDVKVKVSGALDLSGEHPRLDDLDIDVGGVPGFVIGRIEGIIKDVINDQLDHIDVEHQLEITFGEGTATLSGQP</sequence>
<comment type="caution">
    <text evidence="1">The sequence shown here is derived from an EMBL/GenBank/DDBJ whole genome shotgun (WGS) entry which is preliminary data.</text>
</comment>